<accession>A0A940PTZ5</accession>
<dbReference type="Proteomes" id="UP000675163">
    <property type="component" value="Unassembled WGS sequence"/>
</dbReference>
<reference evidence="2" key="1">
    <citation type="submission" date="2021-02" db="EMBL/GenBank/DDBJ databases">
        <title>Sequencing the genomes of 1000 actinobacteria strains.</title>
        <authorList>
            <person name="Klenk H.-P."/>
        </authorList>
    </citation>
    <scope>NUCLEOTIDE SEQUENCE</scope>
    <source>
        <strain evidence="2">DSM 22850</strain>
    </source>
</reference>
<feature type="region of interest" description="Disordered" evidence="1">
    <location>
        <begin position="1"/>
        <end position="37"/>
    </location>
</feature>
<evidence type="ECO:0000313" key="3">
    <source>
        <dbReference type="Proteomes" id="UP000675163"/>
    </source>
</evidence>
<comment type="caution">
    <text evidence="2">The sequence shown here is derived from an EMBL/GenBank/DDBJ whole genome shotgun (WGS) entry which is preliminary data.</text>
</comment>
<dbReference type="EMBL" id="JAFIDA010000001">
    <property type="protein sequence ID" value="MBP1326180.1"/>
    <property type="molecule type" value="Genomic_DNA"/>
</dbReference>
<protein>
    <submittedName>
        <fullName evidence="2">Uncharacterized protein</fullName>
    </submittedName>
</protein>
<evidence type="ECO:0000256" key="1">
    <source>
        <dbReference type="SAM" id="MobiDB-lite"/>
    </source>
</evidence>
<name>A0A940PTZ5_9MICO</name>
<keyword evidence="3" id="KW-1185">Reference proteome</keyword>
<dbReference type="AlphaFoldDB" id="A0A940PTZ5"/>
<gene>
    <name evidence="2" type="ORF">JOF28_001412</name>
</gene>
<sequence length="99" mass="11076">MFKLHTRQLHRPVSPYAPFHEPPHAASRFDAGTGQGTILKMPTGTKLEHPVLDGSTEGRVAQSATINPFRGLPDPALGEWRYGHEHIHTHGHAHFHWHA</sequence>
<evidence type="ECO:0000313" key="2">
    <source>
        <dbReference type="EMBL" id="MBP1326180.1"/>
    </source>
</evidence>
<organism evidence="2 3">
    <name type="scientific">Leucobacter exalbidus</name>
    <dbReference type="NCBI Taxonomy" id="662960"/>
    <lineage>
        <taxon>Bacteria</taxon>
        <taxon>Bacillati</taxon>
        <taxon>Actinomycetota</taxon>
        <taxon>Actinomycetes</taxon>
        <taxon>Micrococcales</taxon>
        <taxon>Microbacteriaceae</taxon>
        <taxon>Leucobacter</taxon>
    </lineage>
</organism>
<feature type="compositionally biased region" description="Basic residues" evidence="1">
    <location>
        <begin position="1"/>
        <end position="10"/>
    </location>
</feature>
<dbReference type="RefSeq" id="WP_209705130.1">
    <property type="nucleotide sequence ID" value="NZ_JAFIDA010000001.1"/>
</dbReference>
<proteinExistence type="predicted"/>